<dbReference type="GeneTree" id="ENSGT00940000167956"/>
<feature type="coiled-coil region" evidence="1">
    <location>
        <begin position="90"/>
        <end position="131"/>
    </location>
</feature>
<keyword evidence="3" id="KW-1185">Reference proteome</keyword>
<keyword evidence="1" id="KW-0175">Coiled coil</keyword>
<feature type="coiled-coil region" evidence="1">
    <location>
        <begin position="161"/>
        <end position="195"/>
    </location>
</feature>
<protein>
    <recommendedName>
        <fullName evidence="4">DUF4200 domain-containing protein</fullName>
    </recommendedName>
</protein>
<proteinExistence type="predicted"/>
<dbReference type="PANTHER" id="PTHR21683">
    <property type="entry name" value="COILED-COIL DOMAIN-CONTAINING PROTEIN 42 LIKE-2-LIKE-RELATED"/>
    <property type="match status" value="1"/>
</dbReference>
<reference evidence="2 3" key="1">
    <citation type="journal article" date="2011" name="Genome Biol. Evol.">
        <title>Integration of the genetic map and genome assembly of fugu facilitates insights into distinct features of genome evolution in teleosts and mammals.</title>
        <authorList>
            <person name="Kai W."/>
            <person name="Kikuchi K."/>
            <person name="Tohari S."/>
            <person name="Chew A.K."/>
            <person name="Tay A."/>
            <person name="Fujiwara A."/>
            <person name="Hosoya S."/>
            <person name="Suetake H."/>
            <person name="Naruse K."/>
            <person name="Brenner S."/>
            <person name="Suzuki Y."/>
            <person name="Venkatesh B."/>
        </authorList>
    </citation>
    <scope>NUCLEOTIDE SEQUENCE [LARGE SCALE GENOMIC DNA]</scope>
</reference>
<evidence type="ECO:0000313" key="3">
    <source>
        <dbReference type="Proteomes" id="UP000005226"/>
    </source>
</evidence>
<dbReference type="InParanoid" id="A0A3B5K8Q8"/>
<reference evidence="2" key="3">
    <citation type="submission" date="2025-09" db="UniProtKB">
        <authorList>
            <consortium name="Ensembl"/>
        </authorList>
    </citation>
    <scope>IDENTIFICATION</scope>
</reference>
<reference evidence="2" key="2">
    <citation type="submission" date="2025-08" db="UniProtKB">
        <authorList>
            <consortium name="Ensembl"/>
        </authorList>
    </citation>
    <scope>IDENTIFICATION</scope>
</reference>
<dbReference type="OMA" id="RCTSGIH"/>
<accession>A0A3B5K8Q8</accession>
<dbReference type="Ensembl" id="ENSTRUT00000057098.2">
    <property type="protein sequence ID" value="ENSTRUP00000049745.2"/>
    <property type="gene ID" value="ENSTRUG00000020883.2"/>
</dbReference>
<evidence type="ECO:0000256" key="1">
    <source>
        <dbReference type="SAM" id="Coils"/>
    </source>
</evidence>
<dbReference type="AlphaFoldDB" id="A0A3B5K8Q8"/>
<dbReference type="Proteomes" id="UP000005226">
    <property type="component" value="Chromosome 21"/>
</dbReference>
<evidence type="ECO:0000313" key="2">
    <source>
        <dbReference type="Ensembl" id="ENSTRUP00000049745.2"/>
    </source>
</evidence>
<organism evidence="2 3">
    <name type="scientific">Takifugu rubripes</name>
    <name type="common">Japanese pufferfish</name>
    <name type="synonym">Fugu rubripes</name>
    <dbReference type="NCBI Taxonomy" id="31033"/>
    <lineage>
        <taxon>Eukaryota</taxon>
        <taxon>Metazoa</taxon>
        <taxon>Chordata</taxon>
        <taxon>Craniata</taxon>
        <taxon>Vertebrata</taxon>
        <taxon>Euteleostomi</taxon>
        <taxon>Actinopterygii</taxon>
        <taxon>Neopterygii</taxon>
        <taxon>Teleostei</taxon>
        <taxon>Neoteleostei</taxon>
        <taxon>Acanthomorphata</taxon>
        <taxon>Eupercaria</taxon>
        <taxon>Tetraodontiformes</taxon>
        <taxon>Tetradontoidea</taxon>
        <taxon>Tetraodontidae</taxon>
        <taxon>Takifugu</taxon>
    </lineage>
</organism>
<sequence length="304" mass="35793">MCSLSLHVKSVKDKSALITFGFLFDCSANASLCCRRWTTCISMCRGCRKRLRSWRSSVKESTCSSRYHPIFNPQNSIVLNLCRSLQDDHIKQVTLKAVKQQEERREKEATVQGLKERRVQLVQKQQRLQQQVQRHGRYGDFLEEVVKMTKFEDTQSFMDHVENLLHLREQLSEKEKSAQKDVDNRKKALQTLEDQHHLTSLHMNVQLSRLHRELDEMCSETLTWESKWNHLLEASAKKTLMLVQTKLVSLNLYELIKDKIEEEEFVDLAETEKQLDKVKMFVHDYSLAWTKLLREQNGIKKATK</sequence>
<dbReference type="InterPro" id="IPR051147">
    <property type="entry name" value="CFAP_domain-containing"/>
</dbReference>
<dbReference type="PANTHER" id="PTHR21683:SF2">
    <property type="entry name" value="COILED-COIL DOMAIN-CONTAINING PROTEIN 42 LIKE-2-LIKE"/>
    <property type="match status" value="1"/>
</dbReference>
<evidence type="ECO:0008006" key="4">
    <source>
        <dbReference type="Google" id="ProtNLM"/>
    </source>
</evidence>
<name>A0A3B5K8Q8_TAKRU</name>
<gene>
    <name evidence="2" type="primary">cfap73</name>
</gene>